<dbReference type="EMBL" id="BARV01008726">
    <property type="protein sequence ID" value="GAI07412.1"/>
    <property type="molecule type" value="Genomic_DNA"/>
</dbReference>
<sequence length="64" mass="6735">MSGTLSIIKITVAGIVMKATIFKAEAKISLNLELFSAMMRPAMFGNTTVAMATAKTSKGILISL</sequence>
<comment type="caution">
    <text evidence="1">The sequence shown here is derived from an EMBL/GenBank/DDBJ whole genome shotgun (WGS) entry which is preliminary data.</text>
</comment>
<protein>
    <submittedName>
        <fullName evidence="1">Uncharacterized protein</fullName>
    </submittedName>
</protein>
<organism evidence="1">
    <name type="scientific">marine sediment metagenome</name>
    <dbReference type="NCBI Taxonomy" id="412755"/>
    <lineage>
        <taxon>unclassified sequences</taxon>
        <taxon>metagenomes</taxon>
        <taxon>ecological metagenomes</taxon>
    </lineage>
</organism>
<proteinExistence type="predicted"/>
<reference evidence="1" key="1">
    <citation type="journal article" date="2014" name="Front. Microbiol.">
        <title>High frequency of phylogenetically diverse reductive dehalogenase-homologous genes in deep subseafloor sedimentary metagenomes.</title>
        <authorList>
            <person name="Kawai M."/>
            <person name="Futagami T."/>
            <person name="Toyoda A."/>
            <person name="Takaki Y."/>
            <person name="Nishi S."/>
            <person name="Hori S."/>
            <person name="Arai W."/>
            <person name="Tsubouchi T."/>
            <person name="Morono Y."/>
            <person name="Uchiyama I."/>
            <person name="Ito T."/>
            <person name="Fujiyama A."/>
            <person name="Inagaki F."/>
            <person name="Takami H."/>
        </authorList>
    </citation>
    <scope>NUCLEOTIDE SEQUENCE</scope>
    <source>
        <strain evidence="1">Expedition CK06-06</strain>
    </source>
</reference>
<evidence type="ECO:0000313" key="1">
    <source>
        <dbReference type="EMBL" id="GAI07412.1"/>
    </source>
</evidence>
<accession>X1KK15</accession>
<gene>
    <name evidence="1" type="ORF">S06H3_17461</name>
</gene>
<dbReference type="AlphaFoldDB" id="X1KK15"/>
<name>X1KK15_9ZZZZ</name>